<keyword evidence="7" id="KW-1185">Reference proteome</keyword>
<evidence type="ECO:0000256" key="4">
    <source>
        <dbReference type="PIRSR" id="PIRSR036894-2"/>
    </source>
</evidence>
<dbReference type="EMBL" id="BDCO01000003">
    <property type="protein sequence ID" value="GAT35281.1"/>
    <property type="molecule type" value="Genomic_DNA"/>
</dbReference>
<keyword evidence="2 3" id="KW-0862">Zinc</keyword>
<dbReference type="GO" id="GO:0005975">
    <property type="term" value="P:carbohydrate metabolic process"/>
    <property type="evidence" value="ECO:0007669"/>
    <property type="project" value="InterPro"/>
</dbReference>
<comment type="caution">
    <text evidence="6">The sequence shown here is derived from an EMBL/GenBank/DDBJ whole genome shotgun (WGS) entry which is preliminary data.</text>
</comment>
<dbReference type="InterPro" id="IPR046457">
    <property type="entry name" value="PMI_typeI_cat"/>
</dbReference>
<accession>A0A146GD53</accession>
<dbReference type="PANTHER" id="PTHR42742:SF3">
    <property type="entry name" value="FRUCTOKINASE"/>
    <property type="match status" value="1"/>
</dbReference>
<gene>
    <name evidence="6" type="ORF">TSACC_3346</name>
</gene>
<keyword evidence="6" id="KW-0413">Isomerase</keyword>
<dbReference type="PIRSF" id="PIRSF036894">
    <property type="entry name" value="PMI_Firm_short"/>
    <property type="match status" value="1"/>
</dbReference>
<protein>
    <submittedName>
        <fullName evidence="6">Mannose-6-phosphate isomerase</fullName>
    </submittedName>
</protein>
<sequence length="316" mass="34878">MSLQDSLVFEPLAMERVWGGRRLEAVFGKRLPQGAPIGELWELVDREDAQSVVHQGELQGATLNELWKNRRAEVFGEDYVTSEAPRFPILIKLLDARERLSVQVHPPVSMAAALNGEPKTEMWYFADALPGATIYAGLKHGVTRDRFETLLREGHVAEALHVVPVSTGDSIFIPSGRLHAIGEGNVIVEVQQNSDTTYRVFDWNRVGLDGSPRKLHIEESMVSTDFADFEPGVQHVEQGTVAECPYFKVEKVSLEGRIPAIENNRFAVYTVLEGKVTVGSRSFVPGEFFLVPASFASATLAPVDGKAVVLRTTLPV</sequence>
<dbReference type="GO" id="GO:0004476">
    <property type="term" value="F:mannose-6-phosphate isomerase activity"/>
    <property type="evidence" value="ECO:0007669"/>
    <property type="project" value="InterPro"/>
</dbReference>
<name>A0A146GD53_TERSA</name>
<proteinExistence type="predicted"/>
<evidence type="ECO:0000313" key="6">
    <source>
        <dbReference type="EMBL" id="GAT35281.1"/>
    </source>
</evidence>
<organism evidence="6 7">
    <name type="scientific">Terrimicrobium sacchariphilum</name>
    <dbReference type="NCBI Taxonomy" id="690879"/>
    <lineage>
        <taxon>Bacteria</taxon>
        <taxon>Pseudomonadati</taxon>
        <taxon>Verrucomicrobiota</taxon>
        <taxon>Terrimicrobiia</taxon>
        <taxon>Terrimicrobiales</taxon>
        <taxon>Terrimicrobiaceae</taxon>
        <taxon>Terrimicrobium</taxon>
    </lineage>
</organism>
<reference evidence="7" key="1">
    <citation type="journal article" date="2017" name="Genome Announc.">
        <title>Draft Genome Sequence of Terrimicrobium sacchariphilum NM-5T, a Facultative Anaerobic Soil Bacterium of the Class Spartobacteria.</title>
        <authorList>
            <person name="Qiu Y.L."/>
            <person name="Tourlousse D.M."/>
            <person name="Matsuura N."/>
            <person name="Ohashi A."/>
            <person name="Sekiguchi Y."/>
        </authorList>
    </citation>
    <scope>NUCLEOTIDE SEQUENCE [LARGE SCALE GENOMIC DNA]</scope>
    <source>
        <strain evidence="7">NM-5</strain>
    </source>
</reference>
<feature type="binding site" evidence="3">
    <location>
        <position position="121"/>
    </location>
    <ligand>
        <name>Zn(2+)</name>
        <dbReference type="ChEBI" id="CHEBI:29105"/>
    </ligand>
</feature>
<keyword evidence="1 3" id="KW-0479">Metal-binding</keyword>
<dbReference type="STRING" id="690879.TSACC_3346"/>
<comment type="cofactor">
    <cofactor evidence="3">
        <name>Zn(2+)</name>
        <dbReference type="ChEBI" id="CHEBI:29105"/>
    </cofactor>
    <text evidence="3">Binds 1 zinc ion per subunit.</text>
</comment>
<dbReference type="Proteomes" id="UP000076023">
    <property type="component" value="Unassembled WGS sequence"/>
</dbReference>
<evidence type="ECO:0000256" key="1">
    <source>
        <dbReference type="ARBA" id="ARBA00022723"/>
    </source>
</evidence>
<dbReference type="InterPro" id="IPR014710">
    <property type="entry name" value="RmlC-like_jellyroll"/>
</dbReference>
<dbReference type="SUPFAM" id="SSF51182">
    <property type="entry name" value="RmlC-like cupins"/>
    <property type="match status" value="1"/>
</dbReference>
<dbReference type="InterPro" id="IPR011051">
    <property type="entry name" value="RmlC_Cupin_sf"/>
</dbReference>
<dbReference type="GO" id="GO:0008270">
    <property type="term" value="F:zinc ion binding"/>
    <property type="evidence" value="ECO:0007669"/>
    <property type="project" value="InterPro"/>
</dbReference>
<feature type="domain" description="Phosphomannose isomerase type I catalytic" evidence="5">
    <location>
        <begin position="15"/>
        <end position="115"/>
    </location>
</feature>
<dbReference type="PANTHER" id="PTHR42742">
    <property type="entry name" value="TRANSCRIPTIONAL REPRESSOR MPRA"/>
    <property type="match status" value="1"/>
</dbReference>
<dbReference type="AlphaFoldDB" id="A0A146GD53"/>
<feature type="binding site" evidence="3">
    <location>
        <position position="105"/>
    </location>
    <ligand>
        <name>Zn(2+)</name>
        <dbReference type="ChEBI" id="CHEBI:29105"/>
    </ligand>
</feature>
<evidence type="ECO:0000256" key="2">
    <source>
        <dbReference type="ARBA" id="ARBA00022833"/>
    </source>
</evidence>
<dbReference type="InterPro" id="IPR014628">
    <property type="entry name" value="Man6P_isomerase_Firm_short"/>
</dbReference>
<evidence type="ECO:0000256" key="3">
    <source>
        <dbReference type="PIRSR" id="PIRSR036894-1"/>
    </source>
</evidence>
<dbReference type="RefSeq" id="WP_202816012.1">
    <property type="nucleotide sequence ID" value="NZ_BDCO01000003.1"/>
</dbReference>
<dbReference type="Pfam" id="PF20511">
    <property type="entry name" value="PMI_typeI_cat"/>
    <property type="match status" value="1"/>
</dbReference>
<feature type="binding site" evidence="3">
    <location>
        <position position="179"/>
    </location>
    <ligand>
        <name>Zn(2+)</name>
        <dbReference type="ChEBI" id="CHEBI:29105"/>
    </ligand>
</feature>
<dbReference type="InParanoid" id="A0A146GD53"/>
<dbReference type="Gene3D" id="2.60.120.10">
    <property type="entry name" value="Jelly Rolls"/>
    <property type="match status" value="2"/>
</dbReference>
<evidence type="ECO:0000259" key="5">
    <source>
        <dbReference type="Pfam" id="PF20511"/>
    </source>
</evidence>
<dbReference type="CDD" id="cd07010">
    <property type="entry name" value="cupin_PMI_type_I_N_bac"/>
    <property type="match status" value="1"/>
</dbReference>
<dbReference type="InterPro" id="IPR051804">
    <property type="entry name" value="Carb_Metab_Reg_Kinase/Isom"/>
</dbReference>
<evidence type="ECO:0000313" key="7">
    <source>
        <dbReference type="Proteomes" id="UP000076023"/>
    </source>
</evidence>
<feature type="active site" evidence="4">
    <location>
        <position position="199"/>
    </location>
</feature>